<proteinExistence type="predicted"/>
<keyword evidence="3" id="KW-1185">Reference proteome</keyword>
<keyword evidence="1" id="KW-0732">Signal</keyword>
<dbReference type="EMBL" id="QLSZ01000001">
    <property type="protein sequence ID" value="RAR75585.1"/>
    <property type="molecule type" value="Genomic_DNA"/>
</dbReference>
<evidence type="ECO:0000313" key="3">
    <source>
        <dbReference type="Proteomes" id="UP000248840"/>
    </source>
</evidence>
<feature type="chain" id="PRO_5016456534" evidence="1">
    <location>
        <begin position="19"/>
        <end position="302"/>
    </location>
</feature>
<comment type="caution">
    <text evidence="2">The sequence shown here is derived from an EMBL/GenBank/DDBJ whole genome shotgun (WGS) entry which is preliminary data.</text>
</comment>
<dbReference type="Proteomes" id="UP000248840">
    <property type="component" value="Unassembled WGS sequence"/>
</dbReference>
<reference evidence="2 3" key="1">
    <citation type="submission" date="2018-06" db="EMBL/GenBank/DDBJ databases">
        <title>Genomic Encyclopedia of Archaeal and Bacterial Type Strains, Phase II (KMG-II): from individual species to whole genera.</title>
        <authorList>
            <person name="Goeker M."/>
        </authorList>
    </citation>
    <scope>NUCLEOTIDE SEQUENCE [LARGE SCALE GENOMIC DNA]</scope>
    <source>
        <strain evidence="2 3">DSM 25663</strain>
    </source>
</reference>
<dbReference type="NCBIfam" id="TIGR03519">
    <property type="entry name" value="T9SS_PorP_fam"/>
    <property type="match status" value="1"/>
</dbReference>
<evidence type="ECO:0000313" key="2">
    <source>
        <dbReference type="EMBL" id="RAR75585.1"/>
    </source>
</evidence>
<gene>
    <name evidence="2" type="ORF">CLV55_101285</name>
</gene>
<dbReference type="AlphaFoldDB" id="A0A328YS55"/>
<protein>
    <submittedName>
        <fullName evidence="2">Type IX secretion system PorP/SprF family membrane protein</fullName>
    </submittedName>
</protein>
<dbReference type="Pfam" id="PF11751">
    <property type="entry name" value="PorP_SprF"/>
    <property type="match status" value="1"/>
</dbReference>
<sequence>MVQKMLFFCLFVCYLGFAQQDAQYTQYMYNTININPAYAGSRGVMSVFGLYRNQWVGMDGAPVTDAFSVNTPLGIRSFGMGVSFVGDRIGPSVSYNSAIDLSYTISLSDSYKMAFGLKGSVQNFTLEASKLNPSNNYDPSLFSIRNTYSTNIGSGLYIHSAKNYVGISIPNIFQTKRYSDNEMVVYQEKYTFYGIGGFVFDITPDIKYKPAFLVKIVQGAPIQCDVSSNVLLYEKFVLGAAWRWNATMSFLTGFQVTDGLYIGYGYDLETTKLNNYNSGSHEIFMRWEWNKKQSRIVSPRFF</sequence>
<feature type="signal peptide" evidence="1">
    <location>
        <begin position="1"/>
        <end position="18"/>
    </location>
</feature>
<evidence type="ECO:0000256" key="1">
    <source>
        <dbReference type="SAM" id="SignalP"/>
    </source>
</evidence>
<accession>A0A328YS55</accession>
<dbReference type="OrthoDB" id="1114455at2"/>
<organism evidence="2 3">
    <name type="scientific">Flavobacterium aciduliphilum</name>
    <dbReference type="NCBI Taxonomy" id="1101402"/>
    <lineage>
        <taxon>Bacteria</taxon>
        <taxon>Pseudomonadati</taxon>
        <taxon>Bacteroidota</taxon>
        <taxon>Flavobacteriia</taxon>
        <taxon>Flavobacteriales</taxon>
        <taxon>Flavobacteriaceae</taxon>
        <taxon>Flavobacterium</taxon>
    </lineage>
</organism>
<dbReference type="InterPro" id="IPR019861">
    <property type="entry name" value="PorP/SprF_Bacteroidetes"/>
</dbReference>
<name>A0A328YS55_9FLAO</name>